<dbReference type="InterPro" id="IPR006260">
    <property type="entry name" value="TonB/TolA_C"/>
</dbReference>
<evidence type="ECO:0000256" key="8">
    <source>
        <dbReference type="ARBA" id="ARBA00022989"/>
    </source>
</evidence>
<dbReference type="Proteomes" id="UP000321201">
    <property type="component" value="Unassembled WGS sequence"/>
</dbReference>
<dbReference type="GO" id="GO:0055085">
    <property type="term" value="P:transmembrane transport"/>
    <property type="evidence" value="ECO:0007669"/>
    <property type="project" value="InterPro"/>
</dbReference>
<dbReference type="InterPro" id="IPR037682">
    <property type="entry name" value="TonB_C"/>
</dbReference>
<evidence type="ECO:0000256" key="6">
    <source>
        <dbReference type="ARBA" id="ARBA00022692"/>
    </source>
</evidence>
<dbReference type="RefSeq" id="WP_147799295.1">
    <property type="nucleotide sequence ID" value="NZ_VPFL01000006.1"/>
</dbReference>
<evidence type="ECO:0000259" key="11">
    <source>
        <dbReference type="PROSITE" id="PS52015"/>
    </source>
</evidence>
<dbReference type="PANTHER" id="PTHR33446">
    <property type="entry name" value="PROTEIN TONB-RELATED"/>
    <property type="match status" value="1"/>
</dbReference>
<keyword evidence="5 10" id="KW-0997">Cell inner membrane</keyword>
<evidence type="ECO:0000256" key="2">
    <source>
        <dbReference type="ARBA" id="ARBA00006555"/>
    </source>
</evidence>
<dbReference type="GO" id="GO:0015891">
    <property type="term" value="P:siderophore transport"/>
    <property type="evidence" value="ECO:0007669"/>
    <property type="project" value="InterPro"/>
</dbReference>
<dbReference type="InterPro" id="IPR051045">
    <property type="entry name" value="TonB-dependent_transducer"/>
</dbReference>
<name>A0A5C7EVP8_9PROT</name>
<evidence type="ECO:0000256" key="10">
    <source>
        <dbReference type="RuleBase" id="RU362123"/>
    </source>
</evidence>
<evidence type="ECO:0000313" key="13">
    <source>
        <dbReference type="Proteomes" id="UP000321201"/>
    </source>
</evidence>
<dbReference type="PROSITE" id="PS52015">
    <property type="entry name" value="TONB_CTD"/>
    <property type="match status" value="1"/>
</dbReference>
<keyword evidence="9" id="KW-0472">Membrane</keyword>
<dbReference type="PRINTS" id="PR01374">
    <property type="entry name" value="TONBPROTEIN"/>
</dbReference>
<dbReference type="AlphaFoldDB" id="A0A5C7EVP8"/>
<keyword evidence="8" id="KW-1133">Transmembrane helix</keyword>
<gene>
    <name evidence="12" type="ORF">FR698_06100</name>
</gene>
<protein>
    <recommendedName>
        <fullName evidence="10">Protein TonB</fullName>
    </recommendedName>
</protein>
<evidence type="ECO:0000313" key="12">
    <source>
        <dbReference type="EMBL" id="TXF12427.1"/>
    </source>
</evidence>
<evidence type="ECO:0000256" key="9">
    <source>
        <dbReference type="ARBA" id="ARBA00023136"/>
    </source>
</evidence>
<feature type="domain" description="TonB C-terminal" evidence="11">
    <location>
        <begin position="124"/>
        <end position="214"/>
    </location>
</feature>
<keyword evidence="3 10" id="KW-0813">Transport</keyword>
<dbReference type="SUPFAM" id="SSF74653">
    <property type="entry name" value="TolA/TonB C-terminal domain"/>
    <property type="match status" value="1"/>
</dbReference>
<dbReference type="Gene3D" id="3.30.1150.10">
    <property type="match status" value="1"/>
</dbReference>
<dbReference type="GO" id="GO:0098797">
    <property type="term" value="C:plasma membrane protein complex"/>
    <property type="evidence" value="ECO:0007669"/>
    <property type="project" value="TreeGrafter"/>
</dbReference>
<keyword evidence="4 10" id="KW-1003">Cell membrane</keyword>
<reference evidence="12 13" key="1">
    <citation type="submission" date="2019-08" db="EMBL/GenBank/DDBJ databases">
        <title>Pelomicrobium methylotrophicum gen. nov., sp. nov. a moderately thermophilic, facultatively anaerobic, lithoautotrophic and methylotrophic bacterium isolated from a terrestrial mud volcano.</title>
        <authorList>
            <person name="Slobodkina G.B."/>
            <person name="Merkel A.Y."/>
            <person name="Slobodkin A.I."/>
        </authorList>
    </citation>
    <scope>NUCLEOTIDE SEQUENCE [LARGE SCALE GENOMIC DNA]</scope>
    <source>
        <strain evidence="12 13">SM250</strain>
    </source>
</reference>
<keyword evidence="13" id="KW-1185">Reference proteome</keyword>
<proteinExistence type="inferred from homology"/>
<dbReference type="NCBIfam" id="TIGR01352">
    <property type="entry name" value="tonB_Cterm"/>
    <property type="match status" value="1"/>
</dbReference>
<organism evidence="12 13">
    <name type="scientific">Pelomicrobium methylotrophicum</name>
    <dbReference type="NCBI Taxonomy" id="2602750"/>
    <lineage>
        <taxon>Bacteria</taxon>
        <taxon>Pseudomonadati</taxon>
        <taxon>Pseudomonadota</taxon>
        <taxon>Hydrogenophilia</taxon>
        <taxon>Hydrogenophilia incertae sedis</taxon>
        <taxon>Pelomicrobium</taxon>
    </lineage>
</organism>
<comment type="similarity">
    <text evidence="2 10">Belongs to the TonB family.</text>
</comment>
<evidence type="ECO:0000256" key="5">
    <source>
        <dbReference type="ARBA" id="ARBA00022519"/>
    </source>
</evidence>
<keyword evidence="10" id="KW-0735">Signal-anchor</keyword>
<comment type="function">
    <text evidence="10">Interacts with outer membrane receptor proteins that carry out high-affinity binding and energy dependent uptake into the periplasmic space of specific substrates. It could act to transduce energy from the cytoplasmic membrane to specific energy-requiring processes in the outer membrane, resulting in the release into the periplasm of ligands bound by these outer membrane proteins.</text>
</comment>
<comment type="caution">
    <text evidence="12">The sequence shown here is derived from an EMBL/GenBank/DDBJ whole genome shotgun (WGS) entry which is preliminary data.</text>
</comment>
<keyword evidence="6" id="KW-0812">Transmembrane</keyword>
<dbReference type="Pfam" id="PF03544">
    <property type="entry name" value="TonB_C"/>
    <property type="match status" value="1"/>
</dbReference>
<dbReference type="GO" id="GO:0015031">
    <property type="term" value="P:protein transport"/>
    <property type="evidence" value="ECO:0007669"/>
    <property type="project" value="UniProtKB-UniRule"/>
</dbReference>
<dbReference type="OrthoDB" id="9792439at2"/>
<keyword evidence="7 10" id="KW-0653">Protein transport</keyword>
<dbReference type="GO" id="GO:0031992">
    <property type="term" value="F:energy transducer activity"/>
    <property type="evidence" value="ECO:0007669"/>
    <property type="project" value="InterPro"/>
</dbReference>
<sequence length="214" mass="23150">MDIFSPRTSLFTFGLVLLLHVAFLYALQSDSARDLAQRVLPKVMYAEIIAPPVPQPPPPLSPRPPEVVHKPRIVQPAIPPMVDPEPSERAISPPEAPAIVAPTSEPVAMSAPPAPPAPPTPVTPPRFDAAYLNNPAPDYPPLARRLGEEGRVLLRVLVTADGRASQVKLYATSGSVRLDEAAARAVTQWRFVPARQGDQPVDAWVLVPVVFKLQ</sequence>
<comment type="subcellular location">
    <subcellularLocation>
        <location evidence="1 10">Cell inner membrane</location>
        <topology evidence="1 10">Single-pass membrane protein</topology>
        <orientation evidence="1 10">Periplasmic side</orientation>
    </subcellularLocation>
</comment>
<evidence type="ECO:0000256" key="1">
    <source>
        <dbReference type="ARBA" id="ARBA00004383"/>
    </source>
</evidence>
<evidence type="ECO:0000256" key="7">
    <source>
        <dbReference type="ARBA" id="ARBA00022927"/>
    </source>
</evidence>
<dbReference type="EMBL" id="VPFL01000006">
    <property type="protein sequence ID" value="TXF12427.1"/>
    <property type="molecule type" value="Genomic_DNA"/>
</dbReference>
<dbReference type="InParanoid" id="A0A5C7EVP8"/>
<evidence type="ECO:0000256" key="4">
    <source>
        <dbReference type="ARBA" id="ARBA00022475"/>
    </source>
</evidence>
<dbReference type="GO" id="GO:0030288">
    <property type="term" value="C:outer membrane-bounded periplasmic space"/>
    <property type="evidence" value="ECO:0007669"/>
    <property type="project" value="InterPro"/>
</dbReference>
<dbReference type="InterPro" id="IPR003538">
    <property type="entry name" value="TonB"/>
</dbReference>
<dbReference type="PANTHER" id="PTHR33446:SF2">
    <property type="entry name" value="PROTEIN TONB"/>
    <property type="match status" value="1"/>
</dbReference>
<accession>A0A5C7EVP8</accession>
<evidence type="ECO:0000256" key="3">
    <source>
        <dbReference type="ARBA" id="ARBA00022448"/>
    </source>
</evidence>